<dbReference type="InParanoid" id="B9RIX7"/>
<evidence type="ECO:0000256" key="1">
    <source>
        <dbReference type="SAM" id="MobiDB-lite"/>
    </source>
</evidence>
<dbReference type="Proteomes" id="UP000008311">
    <property type="component" value="Unassembled WGS sequence"/>
</dbReference>
<dbReference type="AlphaFoldDB" id="B9RIX7"/>
<evidence type="ECO:0000313" key="3">
    <source>
        <dbReference type="Proteomes" id="UP000008311"/>
    </source>
</evidence>
<reference evidence="3" key="1">
    <citation type="journal article" date="2010" name="Nat. Biotechnol.">
        <title>Draft genome sequence of the oilseed species Ricinus communis.</title>
        <authorList>
            <person name="Chan A.P."/>
            <person name="Crabtree J."/>
            <person name="Zhao Q."/>
            <person name="Lorenzi H."/>
            <person name="Orvis J."/>
            <person name="Puiu D."/>
            <person name="Melake-Berhan A."/>
            <person name="Jones K.M."/>
            <person name="Redman J."/>
            <person name="Chen G."/>
            <person name="Cahoon E.B."/>
            <person name="Gedil M."/>
            <person name="Stanke M."/>
            <person name="Haas B.J."/>
            <person name="Wortman J.R."/>
            <person name="Fraser-Liggett C.M."/>
            <person name="Ravel J."/>
            <person name="Rabinowicz P.D."/>
        </authorList>
    </citation>
    <scope>NUCLEOTIDE SEQUENCE [LARGE SCALE GENOMIC DNA]</scope>
    <source>
        <strain evidence="3">cv. Hale</strain>
    </source>
</reference>
<proteinExistence type="predicted"/>
<feature type="region of interest" description="Disordered" evidence="1">
    <location>
        <begin position="1"/>
        <end position="31"/>
    </location>
</feature>
<accession>B9RIX7</accession>
<gene>
    <name evidence="2" type="ORF">RCOM_1750530</name>
</gene>
<evidence type="ECO:0000313" key="2">
    <source>
        <dbReference type="EMBL" id="EEF48643.1"/>
    </source>
</evidence>
<name>B9RIX7_RICCO</name>
<feature type="compositionally biased region" description="Basic and acidic residues" evidence="1">
    <location>
        <begin position="8"/>
        <end position="31"/>
    </location>
</feature>
<organism evidence="2 3">
    <name type="scientific">Ricinus communis</name>
    <name type="common">Castor bean</name>
    <dbReference type="NCBI Taxonomy" id="3988"/>
    <lineage>
        <taxon>Eukaryota</taxon>
        <taxon>Viridiplantae</taxon>
        <taxon>Streptophyta</taxon>
        <taxon>Embryophyta</taxon>
        <taxon>Tracheophyta</taxon>
        <taxon>Spermatophyta</taxon>
        <taxon>Magnoliopsida</taxon>
        <taxon>eudicotyledons</taxon>
        <taxon>Gunneridae</taxon>
        <taxon>Pentapetalae</taxon>
        <taxon>rosids</taxon>
        <taxon>fabids</taxon>
        <taxon>Malpighiales</taxon>
        <taxon>Euphorbiaceae</taxon>
        <taxon>Acalyphoideae</taxon>
        <taxon>Acalypheae</taxon>
        <taxon>Ricinus</taxon>
    </lineage>
</organism>
<protein>
    <submittedName>
        <fullName evidence="2">Uncharacterized protein</fullName>
    </submittedName>
</protein>
<keyword evidence="3" id="KW-1185">Reference proteome</keyword>
<sequence>MGNRRKLREASEMPFDKNSMGEREGERERERDLGIVVRHERKKIVNAQCPCKQEKNVYNKESFHKNRKVGSSPFN</sequence>
<dbReference type="EMBL" id="EQ973782">
    <property type="protein sequence ID" value="EEF48643.1"/>
    <property type="molecule type" value="Genomic_DNA"/>
</dbReference>